<keyword evidence="4 12" id="KW-0949">S-adenosyl-L-methionine</keyword>
<dbReference type="PROSITE" id="PS51800">
    <property type="entry name" value="ZF_CHHC_U11_48K"/>
    <property type="match status" value="1"/>
</dbReference>
<dbReference type="PANTHER" id="PTHR12998">
    <property type="entry name" value="TRNA:M(4)X MODIFICATION ENZYME TRM13 HOMOLOG"/>
    <property type="match status" value="1"/>
</dbReference>
<name>A0A6J1RHZ4_9HYME</name>
<accession>A0A6J1RHZ4</accession>
<evidence type="ECO:0000256" key="9">
    <source>
        <dbReference type="ARBA" id="ARBA00048165"/>
    </source>
</evidence>
<protein>
    <recommendedName>
        <fullName evidence="12">tRNA:m(4)X modification enzyme TRM13</fullName>
        <ecNumber evidence="12">2.1.1.225</ecNumber>
    </recommendedName>
</protein>
<keyword evidence="2 12" id="KW-0489">Methyltransferase</keyword>
<evidence type="ECO:0000256" key="10">
    <source>
        <dbReference type="ARBA" id="ARBA00048635"/>
    </source>
</evidence>
<evidence type="ECO:0000256" key="12">
    <source>
        <dbReference type="RuleBase" id="RU367103"/>
    </source>
</evidence>
<comment type="catalytic activity">
    <reaction evidence="10 12">
        <text>cytidine(4) in tRNA(Gly)(GCC) + S-adenosyl-L-methionine = 2'-O-methylcytidine(4) in tRNA(Gly)(GCC) + S-adenosyl-L-homocysteine + H(+)</text>
        <dbReference type="Rhea" id="RHEA:43192"/>
        <dbReference type="Rhea" id="RHEA-COMP:10399"/>
        <dbReference type="Rhea" id="RHEA-COMP:10400"/>
        <dbReference type="ChEBI" id="CHEBI:15378"/>
        <dbReference type="ChEBI" id="CHEBI:57856"/>
        <dbReference type="ChEBI" id="CHEBI:59789"/>
        <dbReference type="ChEBI" id="CHEBI:74495"/>
        <dbReference type="ChEBI" id="CHEBI:82748"/>
        <dbReference type="EC" id="2.1.1.225"/>
    </reaction>
</comment>
<dbReference type="GeneID" id="112467811"/>
<dbReference type="Pfam" id="PF05206">
    <property type="entry name" value="TRM13"/>
    <property type="match status" value="1"/>
</dbReference>
<proteinExistence type="inferred from homology"/>
<feature type="domain" description="CHHC U11-48K-type" evidence="13">
    <location>
        <begin position="47"/>
        <end position="74"/>
    </location>
</feature>
<dbReference type="Pfam" id="PF11722">
    <property type="entry name" value="zf-TRM13_CCCH"/>
    <property type="match status" value="1"/>
</dbReference>
<keyword evidence="3 12" id="KW-0808">Transferase</keyword>
<evidence type="ECO:0000256" key="8">
    <source>
        <dbReference type="ARBA" id="ARBA00022833"/>
    </source>
</evidence>
<keyword evidence="5 12" id="KW-0819">tRNA processing</keyword>
<dbReference type="GO" id="GO:0106050">
    <property type="term" value="F:tRNA 2'-O-methyltransferase activity"/>
    <property type="evidence" value="ECO:0007669"/>
    <property type="project" value="UniProtKB-UniRule"/>
</dbReference>
<dbReference type="RefSeq" id="XP_024892410.1">
    <property type="nucleotide sequence ID" value="XM_025036642.1"/>
</dbReference>
<gene>
    <name evidence="15" type="primary">LOC112467811</name>
</gene>
<reference evidence="15" key="1">
    <citation type="submission" date="2025-08" db="UniProtKB">
        <authorList>
            <consortium name="RefSeq"/>
        </authorList>
    </citation>
    <scope>IDENTIFICATION</scope>
    <source>
        <tissue evidence="15">Whole body</tissue>
    </source>
</reference>
<comment type="similarity">
    <text evidence="1 12">Belongs to the methyltransferase TRM13 family.</text>
</comment>
<evidence type="ECO:0000259" key="13">
    <source>
        <dbReference type="PROSITE" id="PS51800"/>
    </source>
</evidence>
<dbReference type="PANTHER" id="PTHR12998:SF0">
    <property type="entry name" value="TRNA:M(4)X MODIFICATION ENZYME TRM13 HOMOLOG"/>
    <property type="match status" value="1"/>
</dbReference>
<keyword evidence="7 12" id="KW-0863">Zinc-finger</keyword>
<dbReference type="GO" id="GO:0008270">
    <property type="term" value="F:zinc ion binding"/>
    <property type="evidence" value="ECO:0007669"/>
    <property type="project" value="UniProtKB-KW"/>
</dbReference>
<evidence type="ECO:0000256" key="7">
    <source>
        <dbReference type="ARBA" id="ARBA00022771"/>
    </source>
</evidence>
<dbReference type="GO" id="GO:0030488">
    <property type="term" value="P:tRNA methylation"/>
    <property type="evidence" value="ECO:0007669"/>
    <property type="project" value="InterPro"/>
</dbReference>
<keyword evidence="8 12" id="KW-0862">Zinc</keyword>
<keyword evidence="14" id="KW-1185">Reference proteome</keyword>
<dbReference type="Proteomes" id="UP000504618">
    <property type="component" value="Unplaced"/>
</dbReference>
<evidence type="ECO:0000256" key="3">
    <source>
        <dbReference type="ARBA" id="ARBA00022679"/>
    </source>
</evidence>
<dbReference type="EC" id="2.1.1.225" evidence="12"/>
<evidence type="ECO:0000256" key="11">
    <source>
        <dbReference type="ARBA" id="ARBA00049393"/>
    </source>
</evidence>
<sequence length="436" mass="49220">MADGNHCMYFVERKKRFCRMTVREGRRYCGEHQRDVAGPGPDAGDERVPCPLDPTHTCYRSKLTRHLGVCNAKRRLDARPAFVVEGANLDAETIAAPPRVPLSQLDESVVGTVIRKIHAAYGTIEFKNPFRFRVSLSLSLSDMSLSEKLPEFSRTILRHDVLEDKLSDETCGRNVRKHLLQNASLLGHLEQAGLVRDDTCFVEFGAGKAQLTYWLGQIIKNKSNSCILLVDRSSHRHKSDNKLRREESRLVIKRVRVDIADLQLNQIAEIQPIKYKVGIAKHLCGTATDLTIRCLVKSMNDEPKVDVRGLIVAFCCHHKCEYSSYVGREYLRQCDFIADEFPVLCSIVSWATCGSRPAALKSDVNSPRHLPAQEIASQSSRSDERESIGRKAKTLLNWGRLVFLESVGFQAELLYYTSLDVSLENMCIVATRERSL</sequence>
<evidence type="ECO:0000313" key="14">
    <source>
        <dbReference type="Proteomes" id="UP000504618"/>
    </source>
</evidence>
<comment type="function">
    <text evidence="12">tRNA methylase which 2'-O-methylates cytidine(4) in tRNA(Pro) and tRNA(Gly)(GCC), and adenosine(4) in tRNA(His).</text>
</comment>
<evidence type="ECO:0000313" key="15">
    <source>
        <dbReference type="RefSeq" id="XP_024892410.1"/>
    </source>
</evidence>
<evidence type="ECO:0000256" key="1">
    <source>
        <dbReference type="ARBA" id="ARBA00005265"/>
    </source>
</evidence>
<dbReference type="InterPro" id="IPR021721">
    <property type="entry name" value="Znf_CCCH-type_TRM13"/>
</dbReference>
<dbReference type="InterPro" id="IPR007871">
    <property type="entry name" value="Methyltransferase_TRM13"/>
</dbReference>
<evidence type="ECO:0000256" key="2">
    <source>
        <dbReference type="ARBA" id="ARBA00022603"/>
    </source>
</evidence>
<keyword evidence="6 12" id="KW-0479">Metal-binding</keyword>
<dbReference type="AlphaFoldDB" id="A0A6J1RHZ4"/>
<comment type="catalytic activity">
    <reaction evidence="9 12">
        <text>cytidine(4) in tRNA(Pro) + S-adenosyl-L-methionine = 2'-O-methylcytidine(4) in tRNA(Pro) + S-adenosyl-L-homocysteine + H(+)</text>
        <dbReference type="Rhea" id="RHEA:32767"/>
        <dbReference type="Rhea" id="RHEA-COMP:10397"/>
        <dbReference type="Rhea" id="RHEA-COMP:10398"/>
        <dbReference type="ChEBI" id="CHEBI:15378"/>
        <dbReference type="ChEBI" id="CHEBI:57856"/>
        <dbReference type="ChEBI" id="CHEBI:59789"/>
        <dbReference type="ChEBI" id="CHEBI:74495"/>
        <dbReference type="ChEBI" id="CHEBI:82748"/>
        <dbReference type="EC" id="2.1.1.225"/>
    </reaction>
</comment>
<evidence type="ECO:0000256" key="4">
    <source>
        <dbReference type="ARBA" id="ARBA00022691"/>
    </source>
</evidence>
<comment type="catalytic activity">
    <reaction evidence="11 12">
        <text>adenosine(4) in tRNA(His) + S-adenosyl-L-methionine = 2'-O-methyladenosine(4) in tRNA(His) + S-adenosyl-L-homocysteine + H(+)</text>
        <dbReference type="Rhea" id="RHEA:43196"/>
        <dbReference type="Rhea" id="RHEA-COMP:10401"/>
        <dbReference type="Rhea" id="RHEA-COMP:10402"/>
        <dbReference type="ChEBI" id="CHEBI:15378"/>
        <dbReference type="ChEBI" id="CHEBI:57856"/>
        <dbReference type="ChEBI" id="CHEBI:59789"/>
        <dbReference type="ChEBI" id="CHEBI:74411"/>
        <dbReference type="ChEBI" id="CHEBI:74477"/>
        <dbReference type="EC" id="2.1.1.225"/>
    </reaction>
</comment>
<evidence type="ECO:0000256" key="6">
    <source>
        <dbReference type="ARBA" id="ARBA00022723"/>
    </source>
</evidence>
<evidence type="ECO:0000256" key="5">
    <source>
        <dbReference type="ARBA" id="ARBA00022694"/>
    </source>
</evidence>
<organism evidence="14 15">
    <name type="scientific">Temnothorax curvispinosus</name>
    <dbReference type="NCBI Taxonomy" id="300111"/>
    <lineage>
        <taxon>Eukaryota</taxon>
        <taxon>Metazoa</taxon>
        <taxon>Ecdysozoa</taxon>
        <taxon>Arthropoda</taxon>
        <taxon>Hexapoda</taxon>
        <taxon>Insecta</taxon>
        <taxon>Pterygota</taxon>
        <taxon>Neoptera</taxon>
        <taxon>Endopterygota</taxon>
        <taxon>Hymenoptera</taxon>
        <taxon>Apocrita</taxon>
        <taxon>Aculeata</taxon>
        <taxon>Formicoidea</taxon>
        <taxon>Formicidae</taxon>
        <taxon>Myrmicinae</taxon>
        <taxon>Temnothorax</taxon>
    </lineage>
</organism>
<dbReference type="OrthoDB" id="258806at2759"/>
<dbReference type="InterPro" id="IPR039044">
    <property type="entry name" value="Trm13"/>
</dbReference>
<dbReference type="Pfam" id="PF05253">
    <property type="entry name" value="zf-U11-48K"/>
    <property type="match status" value="1"/>
</dbReference>
<dbReference type="InterPro" id="IPR022776">
    <property type="entry name" value="TRM13/UPF0224_CHHC_Znf_dom"/>
</dbReference>